<keyword evidence="3" id="KW-0804">Transcription</keyword>
<dbReference type="Gene3D" id="1.10.357.10">
    <property type="entry name" value="Tetracycline Repressor, domain 2"/>
    <property type="match status" value="1"/>
</dbReference>
<feature type="DNA-binding region" description="H-T-H motif" evidence="4">
    <location>
        <begin position="34"/>
        <end position="53"/>
    </location>
</feature>
<evidence type="ECO:0000256" key="4">
    <source>
        <dbReference type="PROSITE-ProRule" id="PRU00335"/>
    </source>
</evidence>
<reference evidence="7" key="1">
    <citation type="journal article" date="2019" name="Int. J. Syst. Evol. Microbiol.">
        <title>The Global Catalogue of Microorganisms (GCM) 10K type strain sequencing project: providing services to taxonomists for standard genome sequencing and annotation.</title>
        <authorList>
            <consortium name="The Broad Institute Genomics Platform"/>
            <consortium name="The Broad Institute Genome Sequencing Center for Infectious Disease"/>
            <person name="Wu L."/>
            <person name="Ma J."/>
        </authorList>
    </citation>
    <scope>NUCLEOTIDE SEQUENCE [LARGE SCALE GENOMIC DNA]</scope>
    <source>
        <strain evidence="7">ICMP 6774ER</strain>
    </source>
</reference>
<evidence type="ECO:0000256" key="2">
    <source>
        <dbReference type="ARBA" id="ARBA00023125"/>
    </source>
</evidence>
<dbReference type="SUPFAM" id="SSF46689">
    <property type="entry name" value="Homeodomain-like"/>
    <property type="match status" value="1"/>
</dbReference>
<organism evidence="6 7">
    <name type="scientific">Nonomuraea mangrovi</name>
    <dbReference type="NCBI Taxonomy" id="2316207"/>
    <lineage>
        <taxon>Bacteria</taxon>
        <taxon>Bacillati</taxon>
        <taxon>Actinomycetota</taxon>
        <taxon>Actinomycetes</taxon>
        <taxon>Streptosporangiales</taxon>
        <taxon>Streptosporangiaceae</taxon>
        <taxon>Nonomuraea</taxon>
    </lineage>
</organism>
<accession>A0ABW4SLS4</accession>
<protein>
    <submittedName>
        <fullName evidence="6">TetR/AcrR family transcriptional regulator</fullName>
    </submittedName>
</protein>
<dbReference type="InterPro" id="IPR050109">
    <property type="entry name" value="HTH-type_TetR-like_transc_reg"/>
</dbReference>
<dbReference type="InterPro" id="IPR011075">
    <property type="entry name" value="TetR_C"/>
</dbReference>
<dbReference type="EMBL" id="JBHUFV010000003">
    <property type="protein sequence ID" value="MFD1930129.1"/>
    <property type="molecule type" value="Genomic_DNA"/>
</dbReference>
<dbReference type="PANTHER" id="PTHR30055">
    <property type="entry name" value="HTH-TYPE TRANSCRIPTIONAL REGULATOR RUTR"/>
    <property type="match status" value="1"/>
</dbReference>
<dbReference type="PROSITE" id="PS50977">
    <property type="entry name" value="HTH_TETR_2"/>
    <property type="match status" value="1"/>
</dbReference>
<name>A0ABW4SLS4_9ACTN</name>
<dbReference type="PANTHER" id="PTHR30055:SF148">
    <property type="entry name" value="TETR-FAMILY TRANSCRIPTIONAL REGULATOR"/>
    <property type="match status" value="1"/>
</dbReference>
<dbReference type="Gene3D" id="1.10.10.60">
    <property type="entry name" value="Homeodomain-like"/>
    <property type="match status" value="1"/>
</dbReference>
<dbReference type="Pfam" id="PF00440">
    <property type="entry name" value="TetR_N"/>
    <property type="match status" value="1"/>
</dbReference>
<dbReference type="SUPFAM" id="SSF48498">
    <property type="entry name" value="Tetracyclin repressor-like, C-terminal domain"/>
    <property type="match status" value="1"/>
</dbReference>
<dbReference type="Pfam" id="PF16859">
    <property type="entry name" value="TetR_C_11"/>
    <property type="match status" value="1"/>
</dbReference>
<dbReference type="InterPro" id="IPR009057">
    <property type="entry name" value="Homeodomain-like_sf"/>
</dbReference>
<proteinExistence type="predicted"/>
<gene>
    <name evidence="6" type="ORF">ACFSKW_01425</name>
</gene>
<evidence type="ECO:0000256" key="1">
    <source>
        <dbReference type="ARBA" id="ARBA00023015"/>
    </source>
</evidence>
<comment type="caution">
    <text evidence="6">The sequence shown here is derived from an EMBL/GenBank/DDBJ whole genome shotgun (WGS) entry which is preliminary data.</text>
</comment>
<dbReference type="RefSeq" id="WP_379568246.1">
    <property type="nucleotide sequence ID" value="NZ_JBHUFV010000003.1"/>
</dbReference>
<dbReference type="InterPro" id="IPR036271">
    <property type="entry name" value="Tet_transcr_reg_TetR-rel_C_sf"/>
</dbReference>
<evidence type="ECO:0000259" key="5">
    <source>
        <dbReference type="PROSITE" id="PS50977"/>
    </source>
</evidence>
<evidence type="ECO:0000256" key="3">
    <source>
        <dbReference type="ARBA" id="ARBA00023163"/>
    </source>
</evidence>
<sequence>MTRRTGRARDSSIDDRILAVARRHLSVYGYERMSLAAVAQEAGTTRPALYRRWPGKAELAAAAVASMAEEEEVRPPRDPYTALVAELADFERGVSRPGRLSLVGSMLQDTTQPEVLARYRARVVAPRRRRILAILETARDGGLIDADADLEVAVTMCTGSWYGRALAGSTPPPRWPERTAALVWRALGGR</sequence>
<keyword evidence="1" id="KW-0805">Transcription regulation</keyword>
<dbReference type="InterPro" id="IPR001647">
    <property type="entry name" value="HTH_TetR"/>
</dbReference>
<feature type="domain" description="HTH tetR-type" evidence="5">
    <location>
        <begin position="11"/>
        <end position="71"/>
    </location>
</feature>
<evidence type="ECO:0000313" key="6">
    <source>
        <dbReference type="EMBL" id="MFD1930129.1"/>
    </source>
</evidence>
<dbReference type="Proteomes" id="UP001597368">
    <property type="component" value="Unassembled WGS sequence"/>
</dbReference>
<keyword evidence="2 4" id="KW-0238">DNA-binding</keyword>
<keyword evidence="7" id="KW-1185">Reference proteome</keyword>
<evidence type="ECO:0000313" key="7">
    <source>
        <dbReference type="Proteomes" id="UP001597368"/>
    </source>
</evidence>